<evidence type="ECO:0000313" key="1">
    <source>
        <dbReference type="EMBL" id="KRY24917.1"/>
    </source>
</evidence>
<name>A0A0V1AJF4_TRISP</name>
<gene>
    <name evidence="1" type="ORF">T01_12451</name>
    <name evidence="2" type="ORF">T01_4341</name>
</gene>
<keyword evidence="3" id="KW-1185">Reference proteome</keyword>
<organism evidence="1 3">
    <name type="scientific">Trichinella spiralis</name>
    <name type="common">Trichina worm</name>
    <dbReference type="NCBI Taxonomy" id="6334"/>
    <lineage>
        <taxon>Eukaryota</taxon>
        <taxon>Metazoa</taxon>
        <taxon>Ecdysozoa</taxon>
        <taxon>Nematoda</taxon>
        <taxon>Enoplea</taxon>
        <taxon>Dorylaimia</taxon>
        <taxon>Trichinellida</taxon>
        <taxon>Trichinellidae</taxon>
        <taxon>Trichinella</taxon>
    </lineage>
</organism>
<dbReference type="InParanoid" id="A0A0V1AJF4"/>
<dbReference type="AlphaFoldDB" id="A0A0V1AJF4"/>
<reference evidence="1 3" key="1">
    <citation type="submission" date="2015-01" db="EMBL/GenBank/DDBJ databases">
        <title>Evolution of Trichinella species and genotypes.</title>
        <authorList>
            <person name="Korhonen P.K."/>
            <person name="Edoardo P."/>
            <person name="Giuseppe L.R."/>
            <person name="Gasser R.B."/>
        </authorList>
    </citation>
    <scope>NUCLEOTIDE SEQUENCE [LARGE SCALE GENOMIC DNA]</scope>
    <source>
        <strain evidence="1">ISS3</strain>
    </source>
</reference>
<evidence type="ECO:0000313" key="2">
    <source>
        <dbReference type="EMBL" id="KRY25154.1"/>
    </source>
</evidence>
<dbReference type="EMBL" id="JYDH01001326">
    <property type="protein sequence ID" value="KRY24917.1"/>
    <property type="molecule type" value="Genomic_DNA"/>
</dbReference>
<accession>A0A0V1AJF4</accession>
<evidence type="ECO:0000313" key="3">
    <source>
        <dbReference type="Proteomes" id="UP000054776"/>
    </source>
</evidence>
<comment type="caution">
    <text evidence="1">The sequence shown here is derived from an EMBL/GenBank/DDBJ whole genome shotgun (WGS) entry which is preliminary data.</text>
</comment>
<proteinExistence type="predicted"/>
<dbReference type="Proteomes" id="UP000054776">
    <property type="component" value="Unassembled WGS sequence"/>
</dbReference>
<sequence>MAFCYVHFVPFKSGKRSNYSLHCVIWLFWCFTSTKTL</sequence>
<protein>
    <submittedName>
        <fullName evidence="1">Uncharacterized protein</fullName>
    </submittedName>
</protein>
<dbReference type="EMBL" id="JYDH01001139">
    <property type="protein sequence ID" value="KRY25154.1"/>
    <property type="molecule type" value="Genomic_DNA"/>
</dbReference>